<dbReference type="RefSeq" id="WP_257700319.1">
    <property type="nucleotide sequence ID" value="NZ_CP102451.1"/>
</dbReference>
<reference evidence="1" key="2">
    <citation type="submission" date="2022-08" db="EMBL/GenBank/DDBJ databases">
        <authorList>
            <person name="Poehlein A."/>
            <person name="Guzman J."/>
            <person name="Daniel R."/>
            <person name="Vilcinskas A."/>
        </authorList>
    </citation>
    <scope>NUCLEOTIDE SEQUENCE</scope>
    <source>
        <strain evidence="1">G314FT</strain>
    </source>
</reference>
<accession>A0ABY5P0Z3</accession>
<proteinExistence type="predicted"/>
<gene>
    <name evidence="1" type="ORF">G314FT_15880</name>
</gene>
<evidence type="ECO:0000313" key="2">
    <source>
        <dbReference type="Proteomes" id="UP001058273"/>
    </source>
</evidence>
<name>A0ABY5P0Z3_9ENTE</name>
<sequence length="63" mass="7504">MNPEDFITELSHLKAILILDKKVDMNRFNVLYQAAQNAMFKGERINKELMEEFLYFRSLIGHQ</sequence>
<organism evidence="1 2">
    <name type="scientific">Vagococcus luciliae</name>
    <dbReference type="NCBI Taxonomy" id="2920380"/>
    <lineage>
        <taxon>Bacteria</taxon>
        <taxon>Bacillati</taxon>
        <taxon>Bacillota</taxon>
        <taxon>Bacilli</taxon>
        <taxon>Lactobacillales</taxon>
        <taxon>Enterococcaceae</taxon>
        <taxon>Vagococcus</taxon>
    </lineage>
</organism>
<reference evidence="1" key="1">
    <citation type="submission" date="2022-08" db="EMBL/GenBank/DDBJ databases">
        <title>Genome sequence of Vagococcus luciliae DSM 112651.</title>
        <authorList>
            <person name="Juan G."/>
            <person name="Anja P."/>
            <person name="Rolf D."/>
            <person name="Kampfer P."/>
            <person name="Vilcinskas A."/>
        </authorList>
    </citation>
    <scope>NUCLEOTIDE SEQUENCE</scope>
    <source>
        <strain evidence="1">G314FT</strain>
    </source>
</reference>
<keyword evidence="2" id="KW-1185">Reference proteome</keyword>
<evidence type="ECO:0000313" key="1">
    <source>
        <dbReference type="EMBL" id="UUV99427.1"/>
    </source>
</evidence>
<dbReference type="EMBL" id="CP102451">
    <property type="protein sequence ID" value="UUV99427.1"/>
    <property type="molecule type" value="Genomic_DNA"/>
</dbReference>
<dbReference type="Proteomes" id="UP001058273">
    <property type="component" value="Chromosome"/>
</dbReference>
<protein>
    <submittedName>
        <fullName evidence="1">Uncharacterized protein</fullName>
    </submittedName>
</protein>